<evidence type="ECO:0000313" key="2">
    <source>
        <dbReference type="Proteomes" id="UP001172159"/>
    </source>
</evidence>
<comment type="caution">
    <text evidence="1">The sequence shown here is derived from an EMBL/GenBank/DDBJ whole genome shotgun (WGS) entry which is preliminary data.</text>
</comment>
<dbReference type="Proteomes" id="UP001172159">
    <property type="component" value="Unassembled WGS sequence"/>
</dbReference>
<proteinExistence type="predicted"/>
<sequence length="155" mass="17198">MSTGVLAAATFYLRPWLLSWLDAIVLWTSTAGVMCALASPTFDNVVVSISLSSKYSPKALKYVSSNPPPLSHLKLPWFAPSFYLDSAPSQETLTRKLDHLASETDAHDTRKLLKELTTRLLTTVSERMRSCGLQNLFESVAATSRWQKSLSRTTC</sequence>
<gene>
    <name evidence="1" type="ORF">B0T21DRAFT_366703</name>
</gene>
<organism evidence="1 2">
    <name type="scientific">Apiosordaria backusii</name>
    <dbReference type="NCBI Taxonomy" id="314023"/>
    <lineage>
        <taxon>Eukaryota</taxon>
        <taxon>Fungi</taxon>
        <taxon>Dikarya</taxon>
        <taxon>Ascomycota</taxon>
        <taxon>Pezizomycotina</taxon>
        <taxon>Sordariomycetes</taxon>
        <taxon>Sordariomycetidae</taxon>
        <taxon>Sordariales</taxon>
        <taxon>Lasiosphaeriaceae</taxon>
        <taxon>Apiosordaria</taxon>
    </lineage>
</organism>
<evidence type="ECO:0000313" key="1">
    <source>
        <dbReference type="EMBL" id="KAK0736319.1"/>
    </source>
</evidence>
<protein>
    <submittedName>
        <fullName evidence="1">Uncharacterized protein</fullName>
    </submittedName>
</protein>
<dbReference type="AlphaFoldDB" id="A0AA40BLA2"/>
<dbReference type="EMBL" id="JAUKTV010000006">
    <property type="protein sequence ID" value="KAK0736319.1"/>
    <property type="molecule type" value="Genomic_DNA"/>
</dbReference>
<keyword evidence="2" id="KW-1185">Reference proteome</keyword>
<accession>A0AA40BLA2</accession>
<name>A0AA40BLA2_9PEZI</name>
<reference evidence="1" key="1">
    <citation type="submission" date="2023-06" db="EMBL/GenBank/DDBJ databases">
        <title>Genome-scale phylogeny and comparative genomics of the fungal order Sordariales.</title>
        <authorList>
            <consortium name="Lawrence Berkeley National Laboratory"/>
            <person name="Hensen N."/>
            <person name="Bonometti L."/>
            <person name="Westerberg I."/>
            <person name="Brannstrom I.O."/>
            <person name="Guillou S."/>
            <person name="Cros-Aarteil S."/>
            <person name="Calhoun S."/>
            <person name="Haridas S."/>
            <person name="Kuo A."/>
            <person name="Mondo S."/>
            <person name="Pangilinan J."/>
            <person name="Riley R."/>
            <person name="Labutti K."/>
            <person name="Andreopoulos B."/>
            <person name="Lipzen A."/>
            <person name="Chen C."/>
            <person name="Yanf M."/>
            <person name="Daum C."/>
            <person name="Ng V."/>
            <person name="Clum A."/>
            <person name="Steindorff A."/>
            <person name="Ohm R."/>
            <person name="Martin F."/>
            <person name="Silar P."/>
            <person name="Natvig D."/>
            <person name="Lalanne C."/>
            <person name="Gautier V."/>
            <person name="Ament-Velasquez S.L."/>
            <person name="Kruys A."/>
            <person name="Hutchinson M.I."/>
            <person name="Powell A.J."/>
            <person name="Barry K."/>
            <person name="Miller A.N."/>
            <person name="Grigoriev I.V."/>
            <person name="Debuchy R."/>
            <person name="Gladieux P."/>
            <person name="Thoren M.H."/>
            <person name="Johannesson H."/>
        </authorList>
    </citation>
    <scope>NUCLEOTIDE SEQUENCE</scope>
    <source>
        <strain evidence="1">CBS 540.89</strain>
    </source>
</reference>